<evidence type="ECO:0000256" key="4">
    <source>
        <dbReference type="ARBA" id="ARBA00034327"/>
    </source>
</evidence>
<evidence type="ECO:0000256" key="6">
    <source>
        <dbReference type="ARBA" id="ARBA00035033"/>
    </source>
</evidence>
<evidence type="ECO:0000313" key="10">
    <source>
        <dbReference type="EMBL" id="GLR62768.1"/>
    </source>
</evidence>
<protein>
    <recommendedName>
        <fullName evidence="6">NAD(+) hydrolase ThsA</fullName>
        <ecNumber evidence="4">3.2.2.5</ecNumber>
    </recommendedName>
</protein>
<organism evidence="10 11">
    <name type="scientific">Marinospirillum insulare</name>
    <dbReference type="NCBI Taxonomy" id="217169"/>
    <lineage>
        <taxon>Bacteria</taxon>
        <taxon>Pseudomonadati</taxon>
        <taxon>Pseudomonadota</taxon>
        <taxon>Gammaproteobacteria</taxon>
        <taxon>Oceanospirillales</taxon>
        <taxon>Oceanospirillaceae</taxon>
        <taxon>Marinospirillum</taxon>
    </lineage>
</organism>
<feature type="domain" description="Deacetylase sirtuin-type" evidence="9">
    <location>
        <begin position="1"/>
        <end position="281"/>
    </location>
</feature>
<dbReference type="InterPro" id="IPR041486">
    <property type="entry name" value="ThsA_STALD"/>
</dbReference>
<dbReference type="CDD" id="cd01406">
    <property type="entry name" value="SIR2-like"/>
    <property type="match status" value="1"/>
</dbReference>
<evidence type="ECO:0000256" key="8">
    <source>
        <dbReference type="PROSITE-ProRule" id="PRU00236"/>
    </source>
</evidence>
<reference evidence="11" key="1">
    <citation type="journal article" date="2019" name="Int. J. Syst. Evol. Microbiol.">
        <title>The Global Catalogue of Microorganisms (GCM) 10K type strain sequencing project: providing services to taxonomists for standard genome sequencing and annotation.</title>
        <authorList>
            <consortium name="The Broad Institute Genomics Platform"/>
            <consortium name="The Broad Institute Genome Sequencing Center for Infectious Disease"/>
            <person name="Wu L."/>
            <person name="Ma J."/>
        </authorList>
    </citation>
    <scope>NUCLEOTIDE SEQUENCE [LARGE SCALE GENOMIC DNA]</scope>
    <source>
        <strain evidence="11">NBRC 100033</strain>
    </source>
</reference>
<dbReference type="EMBL" id="BSOR01000004">
    <property type="protein sequence ID" value="GLR62768.1"/>
    <property type="molecule type" value="Genomic_DNA"/>
</dbReference>
<dbReference type="Pfam" id="PF18185">
    <property type="entry name" value="STALD"/>
    <property type="match status" value="1"/>
</dbReference>
<dbReference type="SUPFAM" id="SSF52467">
    <property type="entry name" value="DHS-like NAD/FAD-binding domain"/>
    <property type="match status" value="1"/>
</dbReference>
<comment type="catalytic activity">
    <reaction evidence="7">
        <text>NAD(+) + H2O = ADP-D-ribose + nicotinamide + H(+)</text>
        <dbReference type="Rhea" id="RHEA:16301"/>
        <dbReference type="ChEBI" id="CHEBI:15377"/>
        <dbReference type="ChEBI" id="CHEBI:15378"/>
        <dbReference type="ChEBI" id="CHEBI:17154"/>
        <dbReference type="ChEBI" id="CHEBI:57540"/>
        <dbReference type="ChEBI" id="CHEBI:57967"/>
        <dbReference type="EC" id="3.2.2.5"/>
    </reaction>
    <physiologicalReaction direction="left-to-right" evidence="7">
        <dbReference type="Rhea" id="RHEA:16302"/>
    </physiologicalReaction>
</comment>
<keyword evidence="11" id="KW-1185">Reference proteome</keyword>
<gene>
    <name evidence="10" type="ORF">GCM10007878_02030</name>
</gene>
<evidence type="ECO:0000256" key="3">
    <source>
        <dbReference type="ARBA" id="ARBA00023118"/>
    </source>
</evidence>
<dbReference type="Proteomes" id="UP001156682">
    <property type="component" value="Unassembled WGS sequence"/>
</dbReference>
<sequence>MDLKKQAFLRDVGKELLEENVAVFAGAGMSAGAGFVNWAELLRPIADELGLDVDKENDLVALAQFHCNDNANNRSQLNQRLIEEFSREASETENHKILCRLPIRTYWTTNYDKIIENALDNSGKIADVKYTKEHLSTTKPKRDAVVYKMHGDVDHASQAVLTKDDYERYHVKMDQYLANLKGDLISKTFIFIGFSFTDPNLDYILSRIRVAYEGNQRRHYCFIRGVKQEDAEELADFEYRRRKQDYFVKDLERFNVKTILVDDFSEITELLRRLEQNYKSKTIFISGAAHEYGEMGEHDALKFVYQLSRKLVSQGIRVVSGFGLGVGSSVISGVLEQTFTSPKAKVEDQLILRPFPQSTEGGLPLSALWSKYREDMINHAGIALFLFGNKSDGPLRHTSCPLD</sequence>
<comment type="caution">
    <text evidence="8">Lacks conserved residue(s) required for the propagation of feature annotation.</text>
</comment>
<evidence type="ECO:0000313" key="11">
    <source>
        <dbReference type="Proteomes" id="UP001156682"/>
    </source>
</evidence>
<dbReference type="Pfam" id="PF13289">
    <property type="entry name" value="SIR2_2"/>
    <property type="match status" value="1"/>
</dbReference>
<evidence type="ECO:0000256" key="7">
    <source>
        <dbReference type="ARBA" id="ARBA00047575"/>
    </source>
</evidence>
<dbReference type="PROSITE" id="PS50305">
    <property type="entry name" value="SIRTUIN"/>
    <property type="match status" value="1"/>
</dbReference>
<name>A0ABQ5ZU29_9GAMM</name>
<dbReference type="InterPro" id="IPR026590">
    <property type="entry name" value="Ssirtuin_cat_dom"/>
</dbReference>
<keyword evidence="1" id="KW-0378">Hydrolase</keyword>
<dbReference type="InterPro" id="IPR029035">
    <property type="entry name" value="DHS-like_NAD/FAD-binding_dom"/>
</dbReference>
<dbReference type="RefSeq" id="WP_084324619.1">
    <property type="nucleotide sequence ID" value="NZ_BSOR01000004.1"/>
</dbReference>
<comment type="caution">
    <text evidence="10">The sequence shown here is derived from an EMBL/GenBank/DDBJ whole genome shotgun (WGS) entry which is preliminary data.</text>
</comment>
<proteinExistence type="inferred from homology"/>
<evidence type="ECO:0000256" key="1">
    <source>
        <dbReference type="ARBA" id="ARBA00022801"/>
    </source>
</evidence>
<keyword evidence="3" id="KW-0051">Antiviral defense</keyword>
<evidence type="ECO:0000256" key="5">
    <source>
        <dbReference type="ARBA" id="ARBA00035014"/>
    </source>
</evidence>
<dbReference type="EC" id="3.2.2.5" evidence="4"/>
<accession>A0ABQ5ZU29</accession>
<evidence type="ECO:0000259" key="9">
    <source>
        <dbReference type="PROSITE" id="PS50305"/>
    </source>
</evidence>
<comment type="similarity">
    <text evidence="5">Belongs to the soluble Thoeris ThsA family.</text>
</comment>
<keyword evidence="2" id="KW-0520">NAD</keyword>
<evidence type="ECO:0000256" key="2">
    <source>
        <dbReference type="ARBA" id="ARBA00023027"/>
    </source>
</evidence>